<dbReference type="PROSITE" id="PS51257">
    <property type="entry name" value="PROKAR_LIPOPROTEIN"/>
    <property type="match status" value="1"/>
</dbReference>
<name>A0ABR1C543_NECAM</name>
<dbReference type="PANTHER" id="PTHR23017">
    <property type="entry name" value="SERPENTINE RECEPTOR, CLASS X"/>
    <property type="match status" value="1"/>
</dbReference>
<evidence type="ECO:0000256" key="1">
    <source>
        <dbReference type="SAM" id="Phobius"/>
    </source>
</evidence>
<evidence type="ECO:0000259" key="2">
    <source>
        <dbReference type="Pfam" id="PF10328"/>
    </source>
</evidence>
<dbReference type="EMBL" id="JAVFWL010000002">
    <property type="protein sequence ID" value="KAK6733637.1"/>
    <property type="molecule type" value="Genomic_DNA"/>
</dbReference>
<dbReference type="PANTHER" id="PTHR23017:SF3">
    <property type="entry name" value="G-PROTEIN COUPLED RECEPTORS FAMILY 1 PROFILE DOMAIN-CONTAINING PROTEIN"/>
    <property type="match status" value="1"/>
</dbReference>
<keyword evidence="1" id="KW-0472">Membrane</keyword>
<dbReference type="Proteomes" id="UP001303046">
    <property type="component" value="Unassembled WGS sequence"/>
</dbReference>
<keyword evidence="1" id="KW-0812">Transmembrane</keyword>
<gene>
    <name evidence="3" type="primary">Necator_chrII.g5201</name>
    <name evidence="3" type="ORF">RB195_017409</name>
</gene>
<feature type="transmembrane region" description="Helical" evidence="1">
    <location>
        <begin position="21"/>
        <end position="44"/>
    </location>
</feature>
<accession>A0ABR1C543</accession>
<sequence>MSVNRLISVSFPTRYPKVFTPTTAAVIAVLACIFAFSTNSALLVDECNLNFRRDIGGFSFRDTDCGRLFSTYIDAIYSIALVLIAVPLDITSLFILRRISKMLVKLHSTVILEISDVHEFTAIRCNVGLFPFYFIIPRSSYPILLNYRYLGDMVDVTANRWDYSAEGLPECIPEIDEKKKEEASGCIFHDIRSQSVYYADQGK</sequence>
<dbReference type="Gene3D" id="1.20.1070.10">
    <property type="entry name" value="Rhodopsin 7-helix transmembrane proteins"/>
    <property type="match status" value="1"/>
</dbReference>
<keyword evidence="1" id="KW-1133">Transmembrane helix</keyword>
<evidence type="ECO:0000313" key="3">
    <source>
        <dbReference type="EMBL" id="KAK6733637.1"/>
    </source>
</evidence>
<feature type="domain" description="7TM GPCR serpentine receptor class x (Srx)" evidence="2">
    <location>
        <begin position="1"/>
        <end position="105"/>
    </location>
</feature>
<comment type="caution">
    <text evidence="3">The sequence shown here is derived from an EMBL/GenBank/DDBJ whole genome shotgun (WGS) entry which is preliminary data.</text>
</comment>
<proteinExistence type="predicted"/>
<dbReference type="Pfam" id="PF10328">
    <property type="entry name" value="7TM_GPCR_Srx"/>
    <property type="match status" value="1"/>
</dbReference>
<feature type="transmembrane region" description="Helical" evidence="1">
    <location>
        <begin position="76"/>
        <end position="96"/>
    </location>
</feature>
<organism evidence="3 4">
    <name type="scientific">Necator americanus</name>
    <name type="common">Human hookworm</name>
    <dbReference type="NCBI Taxonomy" id="51031"/>
    <lineage>
        <taxon>Eukaryota</taxon>
        <taxon>Metazoa</taxon>
        <taxon>Ecdysozoa</taxon>
        <taxon>Nematoda</taxon>
        <taxon>Chromadorea</taxon>
        <taxon>Rhabditida</taxon>
        <taxon>Rhabditina</taxon>
        <taxon>Rhabditomorpha</taxon>
        <taxon>Strongyloidea</taxon>
        <taxon>Ancylostomatidae</taxon>
        <taxon>Bunostominae</taxon>
        <taxon>Necator</taxon>
    </lineage>
</organism>
<dbReference type="InterPro" id="IPR019430">
    <property type="entry name" value="7TM_GPCR_serpentine_rcpt_Srx"/>
</dbReference>
<keyword evidence="4" id="KW-1185">Reference proteome</keyword>
<evidence type="ECO:0000313" key="4">
    <source>
        <dbReference type="Proteomes" id="UP001303046"/>
    </source>
</evidence>
<reference evidence="3 4" key="1">
    <citation type="submission" date="2023-08" db="EMBL/GenBank/DDBJ databases">
        <title>A Necator americanus chromosomal reference genome.</title>
        <authorList>
            <person name="Ilik V."/>
            <person name="Petrzelkova K.J."/>
            <person name="Pardy F."/>
            <person name="Fuh T."/>
            <person name="Niatou-Singa F.S."/>
            <person name="Gouil Q."/>
            <person name="Baker L."/>
            <person name="Ritchie M.E."/>
            <person name="Jex A.R."/>
            <person name="Gazzola D."/>
            <person name="Li H."/>
            <person name="Toshio Fujiwara R."/>
            <person name="Zhan B."/>
            <person name="Aroian R.V."/>
            <person name="Pafco B."/>
            <person name="Schwarz E.M."/>
        </authorList>
    </citation>
    <scope>NUCLEOTIDE SEQUENCE [LARGE SCALE GENOMIC DNA]</scope>
    <source>
        <strain evidence="3 4">Aroian</strain>
        <tissue evidence="3">Whole animal</tissue>
    </source>
</reference>
<protein>
    <recommendedName>
        <fullName evidence="2">7TM GPCR serpentine receptor class x (Srx) domain-containing protein</fullName>
    </recommendedName>
</protein>
<dbReference type="SUPFAM" id="SSF81321">
    <property type="entry name" value="Family A G protein-coupled receptor-like"/>
    <property type="match status" value="1"/>
</dbReference>